<evidence type="ECO:0000256" key="1">
    <source>
        <dbReference type="ARBA" id="ARBA00022729"/>
    </source>
</evidence>
<dbReference type="RefSeq" id="WP_317831435.1">
    <property type="nucleotide sequence ID" value="NZ_CP136920.1"/>
</dbReference>
<accession>A0AAQ3L5F5</accession>
<dbReference type="AlphaFoldDB" id="A0AAQ3L5F5"/>
<dbReference type="SUPFAM" id="SSF51126">
    <property type="entry name" value="Pectin lyase-like"/>
    <property type="match status" value="1"/>
</dbReference>
<reference evidence="2 3" key="1">
    <citation type="submission" date="2023-10" db="EMBL/GenBank/DDBJ databases">
        <title>Rubellicoccus peritrichatus gen. nov., sp. nov., isolated from an algae of coral reef tank.</title>
        <authorList>
            <person name="Luo J."/>
        </authorList>
    </citation>
    <scope>NUCLEOTIDE SEQUENCE [LARGE SCALE GENOMIC DNA]</scope>
    <source>
        <strain evidence="2 3">CR14</strain>
    </source>
</reference>
<dbReference type="InterPro" id="IPR011050">
    <property type="entry name" value="Pectin_lyase_fold/virulence"/>
</dbReference>
<dbReference type="Pfam" id="PF12951">
    <property type="entry name" value="PATR"/>
    <property type="match status" value="4"/>
</dbReference>
<gene>
    <name evidence="2" type="ORF">RZN69_12900</name>
</gene>
<dbReference type="Proteomes" id="UP001304300">
    <property type="component" value="Chromosome"/>
</dbReference>
<keyword evidence="1" id="KW-0732">Signal</keyword>
<keyword evidence="3" id="KW-1185">Reference proteome</keyword>
<dbReference type="NCBIfam" id="TIGR02601">
    <property type="entry name" value="autotrns_rpt"/>
    <property type="match status" value="1"/>
</dbReference>
<protein>
    <submittedName>
        <fullName evidence="2">Autotransporter-associated beta strand repeat-containing protein</fullName>
    </submittedName>
</protein>
<dbReference type="EMBL" id="CP136920">
    <property type="protein sequence ID" value="WOO39515.1"/>
    <property type="molecule type" value="Genomic_DNA"/>
</dbReference>
<sequence length="800" mass="81357">MFWAVNPLSQVQTRNILFAFAGITCVGIAPLSAQFVWDDGGTGDDWSTGLNWVGDVAPPSATTTELEFGTGTSSNNDNAAGFIIEKITFEASLGSGDFAITGNQIDFRGTRDIDILHTGTASISNDFITTGNMQFRGENGGTLTLSGDINPVTAAGQLTKFGEHTLILSGNNQFTSRIRIRGGVLESTNSNAIDAPEIRFEDDQGGISRTPTLRISTNNQTFTGFLQAEANDTGYIEVSDGITFTVNGAGNALLWANASSAFVKQGDGTMIIEKTSSGDGTLTVEDGTLRITNATALGSTSGGTTVTDGGTLDLSGGITVADETLSLAGAGHDSQGALRSFSGSNNWEGNITLADDATITSETASTTLTIGADAGDNTLVNGGNTLTIDGAGDTFFNSQLSGTGGLIKNGEGTATLFFGNNSDGVLSAYSGTTTVNAGTLVTDLGNDAATVLTPLTGAITIGDGVGTDTFSSQWQNNIGDSTTVTVNSSGVFQIDSTVYDNDIAETIGGLALEGGALVQTIDGASSVASIVLNGNVTRSVAGNTSATIAGNLDLGAGTRSFDVADSTAASDLEITATISNGSLTKTGAGNLTLSGANANTYTGTTTVTAGELELSKTAGTNAIAGDVVVNGGTLLLSAANQIADISNMTLGGGTFDTNGNNESLGTLTLSSSSTIDLGSASVLDYDASISESWSGTLTVTNWNGDENGGGTTQLIFGSSAAGLTLAQVDSIRFINPAGFTPGTYFARILSSGEVVPAVPEPSTVISGILLSLFVGTRYWLKRRKAQPEELSSTLPHNKIV</sequence>
<evidence type="ECO:0000313" key="3">
    <source>
        <dbReference type="Proteomes" id="UP001304300"/>
    </source>
</evidence>
<organism evidence="2 3">
    <name type="scientific">Rubellicoccus peritrichatus</name>
    <dbReference type="NCBI Taxonomy" id="3080537"/>
    <lineage>
        <taxon>Bacteria</taxon>
        <taxon>Pseudomonadati</taxon>
        <taxon>Verrucomicrobiota</taxon>
        <taxon>Opitutia</taxon>
        <taxon>Puniceicoccales</taxon>
        <taxon>Cerasicoccaceae</taxon>
        <taxon>Rubellicoccus</taxon>
    </lineage>
</organism>
<dbReference type="KEGG" id="puo:RZN69_12900"/>
<proteinExistence type="predicted"/>
<evidence type="ECO:0000313" key="2">
    <source>
        <dbReference type="EMBL" id="WOO39515.1"/>
    </source>
</evidence>
<dbReference type="InterPro" id="IPR013425">
    <property type="entry name" value="Autotrns_rpt"/>
</dbReference>
<name>A0AAQ3L5F5_9BACT</name>